<dbReference type="PANTHER" id="PTHR19848">
    <property type="entry name" value="WD40 REPEAT PROTEIN"/>
    <property type="match status" value="1"/>
</dbReference>
<sequence length="795" mass="91265">MKKFLFILIVLLLSSLFFTNDIFISSYFTSNITGLEFSPDSSIAILNNKNDIRIFDSKTFEMQKHFKTENNNVVSVWSPDRKFFITGDSEGKIEVFNLENDIFSFDVNYADESIVDVDVFENLVAFVSLNRDVYIYNLTKRKLNFKYSLENLPTALHFENDYLYVGDNKGNLITINHTNYDVYKNSPSTTPVKDILKIENELFVFTLDGKISVFNGTRLINTILTGNSINKVIKSPDNDYFAILFSNNDLVVYNVSTMFKSLELTETSFKIVDIVWTNDWGKMFVTDGTDIYTISITNGIFRKVFENKGSIPKKVFWREDKIIYSDSSSNIGIINASTGRIEKIYNINYKFNDFYLDYDNILYTVDSNGMLKVFDLENNNLVLSKNISGSSLTNIDVSKNEKYIAVGGWDNNVYLLQKDNLNILKTFSDAHRNWIKSIEFNEFSTMLAVSGLDKNVSVTNLNNLEQLNVLNNFNYNIWSIDWSKRSNNIVTGGFEGVLEIWDSVFNSIVVRSNISTAPINVVRWSPDDSIVLSGTNDGTIYSWESEDLSLNSSLKRSDNEIIDIAWNDNSRFFTSIDDSNFIRIWDLQEGKVLSSFMIFSDGRYLSFKDNGDYITNIPDNETEKYYIRKSPLSLFETLNYKKVDRLTLQENNPPVINSVNKFIYDKNNKGININVTDNKEIMNVRINNEIYNINENFVNINYNIDIEKLEDNSITIVAIDDAGNSVKKDIEISFENIILTVISNQAPIRDEKGKLLGVISRGIKVQLIGVKGDSYHIKYKDKTGYIQKPFLYNAE</sequence>
<reference evidence="5 7" key="2">
    <citation type="submission" date="2019-04" db="EMBL/GenBank/DDBJ databases">
        <title>Draft genome sequence data and analysis of a Fermenting Bacterium, Geotoga petraea strain HO-Geo1, isolated from heavy-oil petroleum reservoir in Russia.</title>
        <authorList>
            <person name="Grouzdev D.S."/>
            <person name="Semenova E.M."/>
            <person name="Sokolova D.S."/>
            <person name="Tourova T.P."/>
            <person name="Poltaraus A.B."/>
            <person name="Nazina T.N."/>
        </authorList>
    </citation>
    <scope>NUCLEOTIDE SEQUENCE [LARGE SCALE GENOMIC DNA]</scope>
    <source>
        <strain evidence="5 7">HO-Geo1</strain>
    </source>
</reference>
<protein>
    <submittedName>
        <fullName evidence="4 5">WD40 repeat</fullName>
    </submittedName>
</protein>
<gene>
    <name evidence="5" type="ORF">E4650_05815</name>
    <name evidence="4" type="ORF">SAMN04488588_1548</name>
</gene>
<dbReference type="OrthoDB" id="41897at2"/>
<organism evidence="4 6">
    <name type="scientific">Geotoga petraea</name>
    <dbReference type="NCBI Taxonomy" id="28234"/>
    <lineage>
        <taxon>Bacteria</taxon>
        <taxon>Thermotogati</taxon>
        <taxon>Thermotogota</taxon>
        <taxon>Thermotogae</taxon>
        <taxon>Petrotogales</taxon>
        <taxon>Petrotogaceae</taxon>
        <taxon>Geotoga</taxon>
    </lineage>
</organism>
<dbReference type="InterPro" id="IPR036322">
    <property type="entry name" value="WD40_repeat_dom_sf"/>
</dbReference>
<dbReference type="InterPro" id="IPR001680">
    <property type="entry name" value="WD40_rpt"/>
</dbReference>
<proteinExistence type="predicted"/>
<dbReference type="EMBL" id="FMYV01000006">
    <property type="protein sequence ID" value="SDC67616.1"/>
    <property type="molecule type" value="Genomic_DNA"/>
</dbReference>
<dbReference type="GO" id="GO:0000027">
    <property type="term" value="P:ribosomal large subunit assembly"/>
    <property type="evidence" value="ECO:0007669"/>
    <property type="project" value="TreeGrafter"/>
</dbReference>
<evidence type="ECO:0000313" key="5">
    <source>
        <dbReference type="EMBL" id="TGG87855.1"/>
    </source>
</evidence>
<dbReference type="RefSeq" id="WP_091404458.1">
    <property type="nucleotide sequence ID" value="NZ_FMYV01000006.1"/>
</dbReference>
<dbReference type="PROSITE" id="PS50294">
    <property type="entry name" value="WD_REPEATS_REGION"/>
    <property type="match status" value="1"/>
</dbReference>
<dbReference type="Pfam" id="PF00400">
    <property type="entry name" value="WD40"/>
    <property type="match status" value="2"/>
</dbReference>
<feature type="repeat" description="WD" evidence="3">
    <location>
        <begin position="554"/>
        <end position="595"/>
    </location>
</feature>
<evidence type="ECO:0000313" key="4">
    <source>
        <dbReference type="EMBL" id="SDC67616.1"/>
    </source>
</evidence>
<dbReference type="SUPFAM" id="SSF50978">
    <property type="entry name" value="WD40 repeat-like"/>
    <property type="match status" value="2"/>
</dbReference>
<evidence type="ECO:0000256" key="1">
    <source>
        <dbReference type="ARBA" id="ARBA00022574"/>
    </source>
</evidence>
<dbReference type="Proteomes" id="UP000297288">
    <property type="component" value="Unassembled WGS sequence"/>
</dbReference>
<keyword evidence="1 3" id="KW-0853">WD repeat</keyword>
<feature type="repeat" description="WD" evidence="3">
    <location>
        <begin position="470"/>
        <end position="502"/>
    </location>
</feature>
<keyword evidence="2" id="KW-0677">Repeat</keyword>
<dbReference type="InterPro" id="IPR015943">
    <property type="entry name" value="WD40/YVTN_repeat-like_dom_sf"/>
</dbReference>
<dbReference type="PANTHER" id="PTHR19848:SF0">
    <property type="entry name" value="NOTCHLESS PROTEIN HOMOLOG 1"/>
    <property type="match status" value="1"/>
</dbReference>
<dbReference type="SMART" id="SM00320">
    <property type="entry name" value="WD40"/>
    <property type="match status" value="9"/>
</dbReference>
<feature type="repeat" description="WD" evidence="3">
    <location>
        <begin position="512"/>
        <end position="553"/>
    </location>
</feature>
<dbReference type="AlphaFoldDB" id="A0A1G6NJY4"/>
<dbReference type="STRING" id="28234.SAMN04488588_1548"/>
<evidence type="ECO:0000256" key="2">
    <source>
        <dbReference type="ARBA" id="ARBA00022737"/>
    </source>
</evidence>
<dbReference type="PROSITE" id="PS50082">
    <property type="entry name" value="WD_REPEATS_2"/>
    <property type="match status" value="3"/>
</dbReference>
<dbReference type="Proteomes" id="UP000199322">
    <property type="component" value="Unassembled WGS sequence"/>
</dbReference>
<evidence type="ECO:0000256" key="3">
    <source>
        <dbReference type="PROSITE-ProRule" id="PRU00221"/>
    </source>
</evidence>
<reference evidence="4 6" key="1">
    <citation type="submission" date="2016-10" db="EMBL/GenBank/DDBJ databases">
        <authorList>
            <person name="de Groot N.N."/>
        </authorList>
    </citation>
    <scope>NUCLEOTIDE SEQUENCE [LARGE SCALE GENOMIC DNA]</scope>
    <source>
        <strain evidence="4 6">WG14</strain>
    </source>
</reference>
<evidence type="ECO:0000313" key="7">
    <source>
        <dbReference type="Proteomes" id="UP000297288"/>
    </source>
</evidence>
<name>A0A1G6NJY4_9BACT</name>
<evidence type="ECO:0000313" key="6">
    <source>
        <dbReference type="Proteomes" id="UP000199322"/>
    </source>
</evidence>
<accession>A0A1G6NJY4</accession>
<keyword evidence="6" id="KW-1185">Reference proteome</keyword>
<dbReference type="EMBL" id="SRME01000003">
    <property type="protein sequence ID" value="TGG87855.1"/>
    <property type="molecule type" value="Genomic_DNA"/>
</dbReference>
<dbReference type="Gene3D" id="2.130.10.10">
    <property type="entry name" value="YVTN repeat-like/Quinoprotein amine dehydrogenase"/>
    <property type="match status" value="3"/>
</dbReference>